<dbReference type="CDD" id="cd07302">
    <property type="entry name" value="CHD"/>
    <property type="match status" value="1"/>
</dbReference>
<dbReference type="InterPro" id="IPR029787">
    <property type="entry name" value="Nucleotide_cyclase"/>
</dbReference>
<keyword evidence="11" id="KW-1185">Reference proteome</keyword>
<feature type="compositionally biased region" description="Low complexity" evidence="8">
    <location>
        <begin position="610"/>
        <end position="622"/>
    </location>
</feature>
<evidence type="ECO:0000259" key="9">
    <source>
        <dbReference type="PROSITE" id="PS50125"/>
    </source>
</evidence>
<evidence type="ECO:0000256" key="5">
    <source>
        <dbReference type="ARBA" id="ARBA00023136"/>
    </source>
</evidence>
<feature type="compositionally biased region" description="Low complexity" evidence="8">
    <location>
        <begin position="859"/>
        <end position="895"/>
    </location>
</feature>
<feature type="region of interest" description="Disordered" evidence="8">
    <location>
        <begin position="848"/>
        <end position="926"/>
    </location>
</feature>
<comment type="subcellular location">
    <subcellularLocation>
        <location evidence="1">Membrane</location>
    </subcellularLocation>
</comment>
<evidence type="ECO:0000256" key="3">
    <source>
        <dbReference type="ARBA" id="ARBA00022741"/>
    </source>
</evidence>
<feature type="compositionally biased region" description="Low complexity" evidence="8">
    <location>
        <begin position="770"/>
        <end position="781"/>
    </location>
</feature>
<dbReference type="Pfam" id="PF00211">
    <property type="entry name" value="Guanylate_cyc"/>
    <property type="match status" value="1"/>
</dbReference>
<evidence type="ECO:0000256" key="4">
    <source>
        <dbReference type="ARBA" id="ARBA00022989"/>
    </source>
</evidence>
<comment type="similarity">
    <text evidence="7">Belongs to the adenylyl cyclase class-4/guanylyl cyclase family.</text>
</comment>
<feature type="compositionally biased region" description="Low complexity" evidence="8">
    <location>
        <begin position="1008"/>
        <end position="1018"/>
    </location>
</feature>
<dbReference type="GO" id="GO:0001653">
    <property type="term" value="F:peptide receptor activity"/>
    <property type="evidence" value="ECO:0007669"/>
    <property type="project" value="TreeGrafter"/>
</dbReference>
<keyword evidence="2" id="KW-0812">Transmembrane</keyword>
<dbReference type="GO" id="GO:0004383">
    <property type="term" value="F:guanylate cyclase activity"/>
    <property type="evidence" value="ECO:0007669"/>
    <property type="project" value="TreeGrafter"/>
</dbReference>
<dbReference type="InterPro" id="IPR001054">
    <property type="entry name" value="A/G_cyclase"/>
</dbReference>
<feature type="region of interest" description="Disordered" evidence="8">
    <location>
        <begin position="589"/>
        <end position="642"/>
    </location>
</feature>
<feature type="region of interest" description="Disordered" evidence="8">
    <location>
        <begin position="754"/>
        <end position="781"/>
    </location>
</feature>
<dbReference type="OrthoDB" id="532905at2759"/>
<protein>
    <recommendedName>
        <fullName evidence="9">Guanylate cyclase domain-containing protein</fullName>
    </recommendedName>
</protein>
<feature type="region of interest" description="Disordered" evidence="8">
    <location>
        <begin position="484"/>
        <end position="549"/>
    </location>
</feature>
<dbReference type="GO" id="GO:0005886">
    <property type="term" value="C:plasma membrane"/>
    <property type="evidence" value="ECO:0007669"/>
    <property type="project" value="TreeGrafter"/>
</dbReference>
<dbReference type="GO" id="GO:0000166">
    <property type="term" value="F:nucleotide binding"/>
    <property type="evidence" value="ECO:0007669"/>
    <property type="project" value="UniProtKB-KW"/>
</dbReference>
<dbReference type="SMART" id="SM00044">
    <property type="entry name" value="CYCc"/>
    <property type="match status" value="1"/>
</dbReference>
<reference evidence="10" key="1">
    <citation type="journal article" date="2020" name="bioRxiv">
        <title>Comparative genomics of Chlamydomonas.</title>
        <authorList>
            <person name="Craig R.J."/>
            <person name="Hasan A.R."/>
            <person name="Ness R.W."/>
            <person name="Keightley P.D."/>
        </authorList>
    </citation>
    <scope>NUCLEOTIDE SEQUENCE</scope>
    <source>
        <strain evidence="10">CCAP 11/70</strain>
    </source>
</reference>
<dbReference type="EMBL" id="JAEHOE010000022">
    <property type="protein sequence ID" value="KAG2495778.1"/>
    <property type="molecule type" value="Genomic_DNA"/>
</dbReference>
<name>A0A836C1M3_9CHLO</name>
<feature type="region of interest" description="Disordered" evidence="8">
    <location>
        <begin position="659"/>
        <end position="678"/>
    </location>
</feature>
<feature type="compositionally biased region" description="Low complexity" evidence="8">
    <location>
        <begin position="502"/>
        <end position="519"/>
    </location>
</feature>
<comment type="caution">
    <text evidence="10">The sequence shown here is derived from an EMBL/GenBank/DDBJ whole genome shotgun (WGS) entry which is preliminary data.</text>
</comment>
<feature type="region of interest" description="Disordered" evidence="8">
    <location>
        <begin position="1473"/>
        <end position="1493"/>
    </location>
</feature>
<feature type="compositionally biased region" description="Low complexity" evidence="8">
    <location>
        <begin position="539"/>
        <end position="549"/>
    </location>
</feature>
<feature type="region of interest" description="Disordered" evidence="8">
    <location>
        <begin position="941"/>
        <end position="1160"/>
    </location>
</feature>
<dbReference type="SUPFAM" id="SSF55073">
    <property type="entry name" value="Nucleotide cyclase"/>
    <property type="match status" value="1"/>
</dbReference>
<organism evidence="10 11">
    <name type="scientific">Edaphochlamys debaryana</name>
    <dbReference type="NCBI Taxonomy" id="47281"/>
    <lineage>
        <taxon>Eukaryota</taxon>
        <taxon>Viridiplantae</taxon>
        <taxon>Chlorophyta</taxon>
        <taxon>core chlorophytes</taxon>
        <taxon>Chlorophyceae</taxon>
        <taxon>CS clade</taxon>
        <taxon>Chlamydomonadales</taxon>
        <taxon>Chlamydomonadales incertae sedis</taxon>
        <taxon>Edaphochlamys</taxon>
    </lineage>
</organism>
<dbReference type="FunFam" id="3.30.70.1230:FF:000057">
    <property type="entry name" value="Guanylate cyclase"/>
    <property type="match status" value="1"/>
</dbReference>
<dbReference type="PANTHER" id="PTHR11920">
    <property type="entry name" value="GUANYLYL CYCLASE"/>
    <property type="match status" value="1"/>
</dbReference>
<dbReference type="GO" id="GO:0004016">
    <property type="term" value="F:adenylate cyclase activity"/>
    <property type="evidence" value="ECO:0007669"/>
    <property type="project" value="TreeGrafter"/>
</dbReference>
<dbReference type="InterPro" id="IPR050401">
    <property type="entry name" value="Cyclic_nucleotide_synthase"/>
</dbReference>
<dbReference type="InterPro" id="IPR018297">
    <property type="entry name" value="A/G_cyclase_CS"/>
</dbReference>
<keyword evidence="5" id="KW-0472">Membrane</keyword>
<evidence type="ECO:0000256" key="6">
    <source>
        <dbReference type="ARBA" id="ARBA00023239"/>
    </source>
</evidence>
<evidence type="ECO:0000313" key="11">
    <source>
        <dbReference type="Proteomes" id="UP000612055"/>
    </source>
</evidence>
<feature type="region of interest" description="Disordered" evidence="8">
    <location>
        <begin position="818"/>
        <end position="837"/>
    </location>
</feature>
<feature type="compositionally biased region" description="Low complexity" evidence="8">
    <location>
        <begin position="1151"/>
        <end position="1160"/>
    </location>
</feature>
<dbReference type="Gene3D" id="3.30.70.1230">
    <property type="entry name" value="Nucleotide cyclase"/>
    <property type="match status" value="1"/>
</dbReference>
<feature type="compositionally biased region" description="Low complexity" evidence="8">
    <location>
        <begin position="1124"/>
        <end position="1140"/>
    </location>
</feature>
<evidence type="ECO:0000256" key="7">
    <source>
        <dbReference type="RuleBase" id="RU000405"/>
    </source>
</evidence>
<dbReference type="GO" id="GO:0007168">
    <property type="term" value="P:receptor guanylyl cyclase signaling pathway"/>
    <property type="evidence" value="ECO:0007669"/>
    <property type="project" value="TreeGrafter"/>
</dbReference>
<gene>
    <name evidence="10" type="ORF">HYH03_006023</name>
</gene>
<keyword evidence="6 7" id="KW-0456">Lyase</keyword>
<accession>A0A836C1M3</accession>
<keyword evidence="4" id="KW-1133">Transmembrane helix</keyword>
<dbReference type="PROSITE" id="PS00452">
    <property type="entry name" value="GUANYLATE_CYCLASE_1"/>
    <property type="match status" value="1"/>
</dbReference>
<sequence>MKTNSVVKTTLEALVFTTDDAVVAVGCTLTNAAAVKALGLADEQDVLRFLAVALERDPALSKLFHEIVMRLLAGVMSSVSHFVPGDFGEERYFLSLRMSPLALSCGEGRGVTGMASPSVLPALVLELDAPYESKGLAARLQRDYLCLSSIPLAVTIFDPSGRVLHQNKASIGYMGYRVGLAPTPPLRGIAAENPEGPAAQEPRDAATLPPRDDALRGLLLGSAGTSGLLKQELWPDLFGSSGGKSRPRALSRLSRSLKATPASVQGTEPLLSLRQAGSARGAGDSTPLNALFALEPAKLQEAMESCQRGREWTGLVRVPPRLGASHATLLQDTPAHTATSLARQLSGSLPPGIGDPGSGPYNSLCRTISELQPEPLAAAGPSTSTAQPLALTSRLPSGRRGVAVPGPGVRVMPRAWGRAKSASAQQQRSIIRQLRASVRCGGAYSQYGGGPCAASAAAWPLVRRPSLLRAASVAARQDDGKASLSAAAAGSTPVEPLTQKTAPAVASAAQQPAVAAAPPRIESTDRSPVLSERSEQGSQQGASALPAGPAAALSEGRVLALAAQPATRAPALAAVSGAVPMRVRSRLAVSRRGVAQDQPGAAEPIEVTDGSDGSSSDGGAAAEHGPRRPRTPPASRPVAWSGQAARVAAAAVGGECAAWADSEGKPNGHSSSGPFQRAQDWAYPPQALGGDRGSRLIETTNTANGQSSGRNMEFSLEVLPLPVPRPLLPTAGPPLSRVALAAGGTAAAVAAREDLPSGGGSHWKPALGEASTAPTSSSSPRSLVRAAAAAVAGTVHSSPDREAVQELSRRLRSLSTNASLCSGGVPAPSTGEECPAGGWEVSAAGAVRQLQDPKSRPDPASASQGQGSPAQGPGGPVAPQGEAKPPDPAGGAAAAAERESAGGSPGLVLYSSPPGVVDSAGGQQSSQALWSVSFGRGMVDKVFGRRSPGTVPGSGGGSSPDARLPPPLRLLRPSVGRSAGWGLGDPGLPSARTEPRGSAGPSPPPAPRAASAQTPPSTRQHGVKVSSAVASRPSAEGDATPHRRRLRALLRMLGSTGGGRGRDQSSIGQQPAPGAPSGASSPSLTLAPEVGLSPWTEPMPSAAPGGVDPPLPLHSPSPGPSPAASPQQAGPGDMAPAPAAVCGGPVEQADGDAAAGSDGSVCEKEERHRFHEISVRPCADPLNSEPLILVVQTDVTSKIRAEAALVEAFEAEHRLLSDIFPAHVLRHMTAARRAKAAQERQQRGPYAGGLGLLKHIQDPAKLATHHESITVLFADIKGFTQMSKEVPAAAVMIFLNDLYTRFDSLNDLYGVYKVETIGDCYMVAGGLMASSSGASPGGPRSAGGGAPLGYGRRVRGEGEDADPLHALRVVEFARAMLAEASKVALPNTGEPVEVRVGIHSGPATSGVVGQKMPRFCLFGDTINTASRMESTGYPGSIHISAATRSLLPPEEDAEGWEANEALEVKGKGQMETFSWRPRGAGAGGNSGGGRYRTRRQQRKAMLLGTLRDNEHMYGSTATPAALPAAYAGAHAPVSAD</sequence>
<dbReference type="Proteomes" id="UP000612055">
    <property type="component" value="Unassembled WGS sequence"/>
</dbReference>
<dbReference type="PROSITE" id="PS50125">
    <property type="entry name" value="GUANYLATE_CYCLASE_2"/>
    <property type="match status" value="1"/>
</dbReference>
<feature type="domain" description="Guanylate cyclase" evidence="9">
    <location>
        <begin position="1270"/>
        <end position="1429"/>
    </location>
</feature>
<keyword evidence="3" id="KW-0547">Nucleotide-binding</keyword>
<evidence type="ECO:0000256" key="8">
    <source>
        <dbReference type="SAM" id="MobiDB-lite"/>
    </source>
</evidence>
<feature type="compositionally biased region" description="Gly residues" evidence="8">
    <location>
        <begin position="1480"/>
        <end position="1490"/>
    </location>
</feature>
<dbReference type="PANTHER" id="PTHR11920:SF335">
    <property type="entry name" value="GUANYLATE CYCLASE"/>
    <property type="match status" value="1"/>
</dbReference>
<evidence type="ECO:0000256" key="1">
    <source>
        <dbReference type="ARBA" id="ARBA00004370"/>
    </source>
</evidence>
<proteinExistence type="inferred from homology"/>
<dbReference type="GO" id="GO:0035556">
    <property type="term" value="P:intracellular signal transduction"/>
    <property type="evidence" value="ECO:0007669"/>
    <property type="project" value="InterPro"/>
</dbReference>
<evidence type="ECO:0000313" key="10">
    <source>
        <dbReference type="EMBL" id="KAG2495778.1"/>
    </source>
</evidence>
<evidence type="ECO:0000256" key="2">
    <source>
        <dbReference type="ARBA" id="ARBA00022692"/>
    </source>
</evidence>
<feature type="compositionally biased region" description="Low complexity" evidence="8">
    <location>
        <begin position="1068"/>
        <end position="1083"/>
    </location>
</feature>
<feature type="region of interest" description="Disordered" evidence="8">
    <location>
        <begin position="187"/>
        <end position="211"/>
    </location>
</feature>
<feature type="region of interest" description="Disordered" evidence="8">
    <location>
        <begin position="1332"/>
        <end position="1355"/>
    </location>
</feature>
<feature type="compositionally biased region" description="Pro residues" evidence="8">
    <location>
        <begin position="1107"/>
        <end position="1123"/>
    </location>
</feature>